<feature type="domain" description="Peptidase S8/S53" evidence="7">
    <location>
        <begin position="155"/>
        <end position="422"/>
    </location>
</feature>
<comment type="caution">
    <text evidence="8">The sequence shown here is derived from an EMBL/GenBank/DDBJ whole genome shotgun (WGS) entry which is preliminary data.</text>
</comment>
<sequence>MKPHLIIKLKTGIDAIDAPYWVDFIDNRSMAVDRFQRDIDKLMQNNQLRFWVTKEYKPKQQRSVDPVTNGWSKEEVESGLNRIYRIILQEDKNLPPALVEQIRLIPVVEKAQPGIIGISELPDAALSFSQASNLDRSAKQIFLEEAQLYSKGHPAVKIAVLDTGVDLSHPEIRHSLLPGMDFVDILDGADRFIGDFVGEDSEPDDEVGHGSHVTGILCAKGIKMPMGVVPECKVIPVRVLGAMNNQGKKVGAGLIDNISAGIKWAVDQGADIINMSLGVKHTGGGLPHKEVIEYAIRKGVTVVAASGNDGSNDRYYPGALNNVIAVGAVDYDDKITGFSTYGNHISLVAPGFQVYSAGLGHGYSFASGTSQASPFVAGAIALLKSYALKRSRKLTDAQLKHILKMTADRNFPGFKDIRYGYGKINLMDAIKFMDYKFFNN</sequence>
<proteinExistence type="inferred from homology"/>
<dbReference type="RefSeq" id="WP_130538924.1">
    <property type="nucleotide sequence ID" value="NZ_CP042431.1"/>
</dbReference>
<dbReference type="SUPFAM" id="SSF52743">
    <property type="entry name" value="Subtilisin-like"/>
    <property type="match status" value="1"/>
</dbReference>
<dbReference type="InterPro" id="IPR036852">
    <property type="entry name" value="Peptidase_S8/S53_dom_sf"/>
</dbReference>
<dbReference type="InterPro" id="IPR015500">
    <property type="entry name" value="Peptidase_S8_subtilisin-rel"/>
</dbReference>
<evidence type="ECO:0000256" key="3">
    <source>
        <dbReference type="ARBA" id="ARBA00022801"/>
    </source>
</evidence>
<keyword evidence="3 5" id="KW-0378">Hydrolase</keyword>
<dbReference type="Pfam" id="PF00082">
    <property type="entry name" value="Peptidase_S8"/>
    <property type="match status" value="1"/>
</dbReference>
<evidence type="ECO:0000256" key="2">
    <source>
        <dbReference type="ARBA" id="ARBA00022670"/>
    </source>
</evidence>
<evidence type="ECO:0000256" key="5">
    <source>
        <dbReference type="PROSITE-ProRule" id="PRU01240"/>
    </source>
</evidence>
<dbReference type="Gene3D" id="3.40.50.200">
    <property type="entry name" value="Peptidase S8/S53 domain"/>
    <property type="match status" value="1"/>
</dbReference>
<feature type="active site" description="Charge relay system" evidence="5">
    <location>
        <position position="209"/>
    </location>
</feature>
<dbReference type="PRINTS" id="PR00723">
    <property type="entry name" value="SUBTILISIN"/>
</dbReference>
<dbReference type="GO" id="GO:0006508">
    <property type="term" value="P:proteolysis"/>
    <property type="evidence" value="ECO:0007669"/>
    <property type="project" value="UniProtKB-KW"/>
</dbReference>
<dbReference type="InterPro" id="IPR000209">
    <property type="entry name" value="Peptidase_S8/S53_dom"/>
</dbReference>
<dbReference type="InterPro" id="IPR022398">
    <property type="entry name" value="Peptidase_S8_His-AS"/>
</dbReference>
<name>A0A4Q7MYY1_9BACT</name>
<evidence type="ECO:0000256" key="6">
    <source>
        <dbReference type="RuleBase" id="RU003355"/>
    </source>
</evidence>
<dbReference type="PROSITE" id="PS00136">
    <property type="entry name" value="SUBTILASE_ASP"/>
    <property type="match status" value="1"/>
</dbReference>
<dbReference type="PANTHER" id="PTHR43806:SF11">
    <property type="entry name" value="CEREVISIN-RELATED"/>
    <property type="match status" value="1"/>
</dbReference>
<evidence type="ECO:0000259" key="7">
    <source>
        <dbReference type="Pfam" id="PF00082"/>
    </source>
</evidence>
<gene>
    <name evidence="8" type="ORF">EV199_0309</name>
</gene>
<keyword evidence="2 5" id="KW-0645">Protease</keyword>
<organism evidence="8 9">
    <name type="scientific">Pseudobacter ginsenosidimutans</name>
    <dbReference type="NCBI Taxonomy" id="661488"/>
    <lineage>
        <taxon>Bacteria</taxon>
        <taxon>Pseudomonadati</taxon>
        <taxon>Bacteroidota</taxon>
        <taxon>Chitinophagia</taxon>
        <taxon>Chitinophagales</taxon>
        <taxon>Chitinophagaceae</taxon>
        <taxon>Pseudobacter</taxon>
    </lineage>
</organism>
<evidence type="ECO:0000313" key="9">
    <source>
        <dbReference type="Proteomes" id="UP000293874"/>
    </source>
</evidence>
<keyword evidence="9" id="KW-1185">Reference proteome</keyword>
<dbReference type="Proteomes" id="UP000293874">
    <property type="component" value="Unassembled WGS sequence"/>
</dbReference>
<evidence type="ECO:0000256" key="4">
    <source>
        <dbReference type="ARBA" id="ARBA00022825"/>
    </source>
</evidence>
<dbReference type="PANTHER" id="PTHR43806">
    <property type="entry name" value="PEPTIDASE S8"/>
    <property type="match status" value="1"/>
</dbReference>
<dbReference type="PROSITE" id="PS00137">
    <property type="entry name" value="SUBTILASE_HIS"/>
    <property type="match status" value="1"/>
</dbReference>
<dbReference type="InterPro" id="IPR023828">
    <property type="entry name" value="Peptidase_S8_Ser-AS"/>
</dbReference>
<dbReference type="InterPro" id="IPR050131">
    <property type="entry name" value="Peptidase_S8_subtilisin-like"/>
</dbReference>
<dbReference type="PROSITE" id="PS51892">
    <property type="entry name" value="SUBTILASE"/>
    <property type="match status" value="1"/>
</dbReference>
<protein>
    <submittedName>
        <fullName evidence="8">Subtilase family protein</fullName>
    </submittedName>
</protein>
<dbReference type="PROSITE" id="PS00138">
    <property type="entry name" value="SUBTILASE_SER"/>
    <property type="match status" value="1"/>
</dbReference>
<accession>A0A4Q7MYY1</accession>
<evidence type="ECO:0000313" key="8">
    <source>
        <dbReference type="EMBL" id="RZS74461.1"/>
    </source>
</evidence>
<evidence type="ECO:0000256" key="1">
    <source>
        <dbReference type="ARBA" id="ARBA00011073"/>
    </source>
</evidence>
<dbReference type="AlphaFoldDB" id="A0A4Q7MYY1"/>
<dbReference type="InterPro" id="IPR023827">
    <property type="entry name" value="Peptidase_S8_Asp-AS"/>
</dbReference>
<dbReference type="OrthoDB" id="9813435at2"/>
<dbReference type="EMBL" id="SGXA01000001">
    <property type="protein sequence ID" value="RZS74461.1"/>
    <property type="molecule type" value="Genomic_DNA"/>
</dbReference>
<feature type="active site" description="Charge relay system" evidence="5">
    <location>
        <position position="370"/>
    </location>
</feature>
<comment type="similarity">
    <text evidence="1 5 6">Belongs to the peptidase S8 family.</text>
</comment>
<keyword evidence="4 5" id="KW-0720">Serine protease</keyword>
<dbReference type="GO" id="GO:0004252">
    <property type="term" value="F:serine-type endopeptidase activity"/>
    <property type="evidence" value="ECO:0007669"/>
    <property type="project" value="UniProtKB-UniRule"/>
</dbReference>
<feature type="active site" description="Charge relay system" evidence="5">
    <location>
        <position position="162"/>
    </location>
</feature>
<reference evidence="8 9" key="1">
    <citation type="submission" date="2019-02" db="EMBL/GenBank/DDBJ databases">
        <title>Genomic Encyclopedia of Type Strains, Phase IV (KMG-IV): sequencing the most valuable type-strain genomes for metagenomic binning, comparative biology and taxonomic classification.</title>
        <authorList>
            <person name="Goeker M."/>
        </authorList>
    </citation>
    <scope>NUCLEOTIDE SEQUENCE [LARGE SCALE GENOMIC DNA]</scope>
    <source>
        <strain evidence="8 9">DSM 18116</strain>
    </source>
</reference>